<dbReference type="Proteomes" id="UP001295684">
    <property type="component" value="Unassembled WGS sequence"/>
</dbReference>
<protein>
    <submittedName>
        <fullName evidence="2">Uncharacterized protein</fullName>
    </submittedName>
</protein>
<accession>A0AAD1X6S0</accession>
<evidence type="ECO:0000313" key="3">
    <source>
        <dbReference type="Proteomes" id="UP001295684"/>
    </source>
</evidence>
<feature type="region of interest" description="Disordered" evidence="1">
    <location>
        <begin position="316"/>
        <end position="353"/>
    </location>
</feature>
<dbReference type="AlphaFoldDB" id="A0AAD1X6S0"/>
<gene>
    <name evidence="2" type="ORF">ECRASSUSDP1_LOCUS1085</name>
</gene>
<feature type="region of interest" description="Disordered" evidence="1">
    <location>
        <begin position="467"/>
        <end position="506"/>
    </location>
</feature>
<feature type="region of interest" description="Disordered" evidence="1">
    <location>
        <begin position="390"/>
        <end position="449"/>
    </location>
</feature>
<sequence length="676" mass="78720">MSNKVQTGSQENIQEQPEISRIEAKLQEKLKAENKYYNSQAELNVPKFYDFLADNMLEEFDQETDEIYEWFYSLNDDELRLSLMKDFKRVKEDHENQRKNNPETSRCRTPMFLRKDRMEQAYKKHLERFKKKSQEPVKKSNKLDQKINKSPIQKSTKCKEIHRDFTSFGSKMRTTPSTSKRSSNDVQKQKGTKDSTKNDEKVNSFLSKAKYSEYFLTHKSPLVKQSDSGTNKSVNKGKKTPTRRNKAKSTYLNSSFVKGLHPSTNSPLIQQKREKHKELNERVKRIREKESNYCNSKNAKKRSERFLDFSKYINQGTSQASKPGDQEHQDYSSTTPKNFNRPKVINTVKHSPLKAKKLIKTRFKDNMRKNISEVSSTGFSPYQRCKVNSSNSYLKSRNKEGFSSDTSDRGNLDKENQPKYHQKKKISKKGTSTQHELTSNRSVLNKSQKGSMFHYFNPNLSKGENARKLHKKHHTGFDDSMSIGSSHSKRKADMQNSVSYSNTSPRSLYSKMKKNETKGNSQALNQSCTVENEDSMILEKRKALLNQSDVQHTDEDVKLDYHGDNKMKVATNQYRRHTEDSILNSSYVSYKSDLGKENTNKTNYGKKTYREKRINIQAKTPQNIFKSNLNKSTDLFSKYVNHNRKSPLVVKSKRNLKQIYCKCDESEDEMRLPHNA</sequence>
<reference evidence="2" key="1">
    <citation type="submission" date="2023-07" db="EMBL/GenBank/DDBJ databases">
        <authorList>
            <consortium name="AG Swart"/>
            <person name="Singh M."/>
            <person name="Singh A."/>
            <person name="Seah K."/>
            <person name="Emmerich C."/>
        </authorList>
    </citation>
    <scope>NUCLEOTIDE SEQUENCE</scope>
    <source>
        <strain evidence="2">DP1</strain>
    </source>
</reference>
<feature type="region of interest" description="Disordered" evidence="1">
    <location>
        <begin position="223"/>
        <end position="251"/>
    </location>
</feature>
<feature type="compositionally biased region" description="Basic and acidic residues" evidence="1">
    <location>
        <begin position="187"/>
        <end position="201"/>
    </location>
</feature>
<evidence type="ECO:0000313" key="2">
    <source>
        <dbReference type="EMBL" id="CAI2359791.1"/>
    </source>
</evidence>
<proteinExistence type="predicted"/>
<name>A0AAD1X6S0_EUPCR</name>
<keyword evidence="3" id="KW-1185">Reference proteome</keyword>
<dbReference type="EMBL" id="CAMPGE010001024">
    <property type="protein sequence ID" value="CAI2359791.1"/>
    <property type="molecule type" value="Genomic_DNA"/>
</dbReference>
<feature type="compositionally biased region" description="Polar residues" evidence="1">
    <location>
        <begin position="494"/>
        <end position="506"/>
    </location>
</feature>
<feature type="compositionally biased region" description="Polar residues" evidence="1">
    <location>
        <begin position="429"/>
        <end position="449"/>
    </location>
</feature>
<feature type="compositionally biased region" description="Polar residues" evidence="1">
    <location>
        <begin position="223"/>
        <end position="234"/>
    </location>
</feature>
<feature type="compositionally biased region" description="Basic residues" evidence="1">
    <location>
        <begin position="235"/>
        <end position="247"/>
    </location>
</feature>
<feature type="compositionally biased region" description="Basic and acidic residues" evidence="1">
    <location>
        <begin position="132"/>
        <end position="147"/>
    </location>
</feature>
<feature type="region of interest" description="Disordered" evidence="1">
    <location>
        <begin position="128"/>
        <end position="201"/>
    </location>
</feature>
<feature type="compositionally biased region" description="Basic and acidic residues" evidence="1">
    <location>
        <begin position="397"/>
        <end position="418"/>
    </location>
</feature>
<feature type="compositionally biased region" description="Polar residues" evidence="1">
    <location>
        <begin position="167"/>
        <end position="186"/>
    </location>
</feature>
<evidence type="ECO:0000256" key="1">
    <source>
        <dbReference type="SAM" id="MobiDB-lite"/>
    </source>
</evidence>
<comment type="caution">
    <text evidence="2">The sequence shown here is derived from an EMBL/GenBank/DDBJ whole genome shotgun (WGS) entry which is preliminary data.</text>
</comment>
<organism evidence="2 3">
    <name type="scientific">Euplotes crassus</name>
    <dbReference type="NCBI Taxonomy" id="5936"/>
    <lineage>
        <taxon>Eukaryota</taxon>
        <taxon>Sar</taxon>
        <taxon>Alveolata</taxon>
        <taxon>Ciliophora</taxon>
        <taxon>Intramacronucleata</taxon>
        <taxon>Spirotrichea</taxon>
        <taxon>Hypotrichia</taxon>
        <taxon>Euplotida</taxon>
        <taxon>Euplotidae</taxon>
        <taxon>Moneuplotes</taxon>
    </lineage>
</organism>